<accession>A0A430HR74</accession>
<comment type="caution">
    <text evidence="1">The sequence shown here is derived from an EMBL/GenBank/DDBJ whole genome shotgun (WGS) entry which is preliminary data.</text>
</comment>
<name>A0A430HR74_9BURK</name>
<protein>
    <submittedName>
        <fullName evidence="1">Uncharacterized protein</fullName>
    </submittedName>
</protein>
<dbReference type="OrthoDB" id="8946427at2"/>
<dbReference type="EMBL" id="RXLQ01000003">
    <property type="protein sequence ID" value="RSZ60022.1"/>
    <property type="molecule type" value="Genomic_DNA"/>
</dbReference>
<evidence type="ECO:0000313" key="1">
    <source>
        <dbReference type="EMBL" id="RSZ60022.1"/>
    </source>
</evidence>
<dbReference type="AlphaFoldDB" id="A0A430HR74"/>
<proteinExistence type="predicted"/>
<gene>
    <name evidence="1" type="ORF">EJB06_07535</name>
</gene>
<sequence length="249" mass="27536">MTPLTVLDLPASSSTRPYSQWFEPAASLGIAFIDHLFNRLDGAYPHKWRSNFANQQAIDNWAESWVEAFEEERITPADVKIGLRECRKRFTWPPSCAEFIQACRPGADPLIAYHEALAGLEARGKGEMGTWSHPAIYWAASLLRMDLMGQTYAVVKDRWAALLKSQMERGEWAPIPPARVLLPMPDVSPAAKAHATKMLADLGASGIIKGRGDDSKAWAKRILDRLERGDKALSSLQISFAKTAMGATA</sequence>
<keyword evidence="2" id="KW-1185">Reference proteome</keyword>
<dbReference type="Proteomes" id="UP000278085">
    <property type="component" value="Unassembled WGS sequence"/>
</dbReference>
<dbReference type="Pfam" id="PF06992">
    <property type="entry name" value="Phage_lambda_P"/>
    <property type="match status" value="1"/>
</dbReference>
<organism evidence="1 2">
    <name type="scientific">Massilia atriviolacea</name>
    <dbReference type="NCBI Taxonomy" id="2495579"/>
    <lineage>
        <taxon>Bacteria</taxon>
        <taxon>Pseudomonadati</taxon>
        <taxon>Pseudomonadota</taxon>
        <taxon>Betaproteobacteria</taxon>
        <taxon>Burkholderiales</taxon>
        <taxon>Oxalobacteraceae</taxon>
        <taxon>Telluria group</taxon>
        <taxon>Massilia</taxon>
    </lineage>
</organism>
<reference evidence="1 2" key="1">
    <citation type="submission" date="2018-12" db="EMBL/GenBank/DDBJ databases">
        <authorList>
            <person name="Yang E."/>
        </authorList>
    </citation>
    <scope>NUCLEOTIDE SEQUENCE [LARGE SCALE GENOMIC DNA]</scope>
    <source>
        <strain evidence="1 2">SOD</strain>
    </source>
</reference>
<dbReference type="GO" id="GO:0006270">
    <property type="term" value="P:DNA replication initiation"/>
    <property type="evidence" value="ECO:0007669"/>
    <property type="project" value="InterPro"/>
</dbReference>
<evidence type="ECO:0000313" key="2">
    <source>
        <dbReference type="Proteomes" id="UP000278085"/>
    </source>
</evidence>
<dbReference type="InterPro" id="IPR009731">
    <property type="entry name" value="P-like"/>
</dbReference>
<dbReference type="RefSeq" id="WP_126073383.1">
    <property type="nucleotide sequence ID" value="NZ_CP051166.1"/>
</dbReference>